<evidence type="ECO:0000259" key="4">
    <source>
        <dbReference type="Pfam" id="PF00291"/>
    </source>
</evidence>
<keyword evidence="2" id="KW-0663">Pyridoxal phosphate</keyword>
<dbReference type="Pfam" id="PF00291">
    <property type="entry name" value="PALP"/>
    <property type="match status" value="1"/>
</dbReference>
<dbReference type="PANTHER" id="PTHR48078">
    <property type="entry name" value="THREONINE DEHYDRATASE, MITOCHONDRIAL-RELATED"/>
    <property type="match status" value="1"/>
</dbReference>
<organism evidence="5 6">
    <name type="scientific">Streptomyces zagrosensis</name>
    <dbReference type="NCBI Taxonomy" id="1042984"/>
    <lineage>
        <taxon>Bacteria</taxon>
        <taxon>Bacillati</taxon>
        <taxon>Actinomycetota</taxon>
        <taxon>Actinomycetes</taxon>
        <taxon>Kitasatosporales</taxon>
        <taxon>Streptomycetaceae</taxon>
        <taxon>Streptomyces</taxon>
    </lineage>
</organism>
<accession>A0A7W9Q454</accession>
<dbReference type="EC" id="4.3.1.19" evidence="5"/>
<keyword evidence="3 5" id="KW-0456">Lyase</keyword>
<gene>
    <name evidence="5" type="ORF">FHS42_000084</name>
</gene>
<dbReference type="PANTHER" id="PTHR48078:SF6">
    <property type="entry name" value="L-THREONINE DEHYDRATASE CATABOLIC TDCB"/>
    <property type="match status" value="1"/>
</dbReference>
<dbReference type="GO" id="GO:0004794">
    <property type="term" value="F:threonine deaminase activity"/>
    <property type="evidence" value="ECO:0007669"/>
    <property type="project" value="UniProtKB-EC"/>
</dbReference>
<proteinExistence type="predicted"/>
<dbReference type="InterPro" id="IPR036052">
    <property type="entry name" value="TrpB-like_PALP_sf"/>
</dbReference>
<comment type="caution">
    <text evidence="5">The sequence shown here is derived from an EMBL/GenBank/DDBJ whole genome shotgun (WGS) entry which is preliminary data.</text>
</comment>
<evidence type="ECO:0000256" key="1">
    <source>
        <dbReference type="ARBA" id="ARBA00001933"/>
    </source>
</evidence>
<dbReference type="Proteomes" id="UP000588098">
    <property type="component" value="Unassembled WGS sequence"/>
</dbReference>
<dbReference type="GO" id="GO:0006565">
    <property type="term" value="P:L-serine catabolic process"/>
    <property type="evidence" value="ECO:0007669"/>
    <property type="project" value="TreeGrafter"/>
</dbReference>
<name>A0A7W9Q454_9ACTN</name>
<dbReference type="SUPFAM" id="SSF53686">
    <property type="entry name" value="Tryptophan synthase beta subunit-like PLP-dependent enzymes"/>
    <property type="match status" value="1"/>
</dbReference>
<dbReference type="GO" id="GO:0009097">
    <property type="term" value="P:isoleucine biosynthetic process"/>
    <property type="evidence" value="ECO:0007669"/>
    <property type="project" value="TreeGrafter"/>
</dbReference>
<feature type="domain" description="Tryptophan synthase beta chain-like PALP" evidence="4">
    <location>
        <begin position="28"/>
        <end position="300"/>
    </location>
</feature>
<evidence type="ECO:0000313" key="6">
    <source>
        <dbReference type="Proteomes" id="UP000588098"/>
    </source>
</evidence>
<dbReference type="InterPro" id="IPR001926">
    <property type="entry name" value="TrpB-like_PALP"/>
</dbReference>
<dbReference type="AlphaFoldDB" id="A0A7W9Q454"/>
<dbReference type="GO" id="GO:0003941">
    <property type="term" value="F:L-serine ammonia-lyase activity"/>
    <property type="evidence" value="ECO:0007669"/>
    <property type="project" value="TreeGrafter"/>
</dbReference>
<dbReference type="EMBL" id="JACHJL010000001">
    <property type="protein sequence ID" value="MBB5933066.1"/>
    <property type="molecule type" value="Genomic_DNA"/>
</dbReference>
<evidence type="ECO:0000313" key="5">
    <source>
        <dbReference type="EMBL" id="MBB5933066.1"/>
    </source>
</evidence>
<dbReference type="NCBIfam" id="NF006094">
    <property type="entry name" value="PRK08246.1"/>
    <property type="match status" value="1"/>
</dbReference>
<dbReference type="RefSeq" id="WP_184568460.1">
    <property type="nucleotide sequence ID" value="NZ_JACHJL010000001.1"/>
</dbReference>
<sequence>MTEIVSYEDVKAAAKRIGPYVRPVTLTRPGKSLWFALEYLQHAGSFKARGAANFITAHMEAGTMPRAGVVIASGGNAGLAVAWAAARLGMPATVFTPTTSPAVKVDRIRALGTDTFLVGTEYAEALAASREYAAEFGALLSHAYDHPLVAAGAGTLFDEIKRTEPRLDTVIVACGGGGLFAGVAAAAYQHGVRVVAVEPTGCPTLHAAIEAGRPVQVGVDSIAADALGARLVTPAALHWARESNASAVLVPDEAIIAARRTLWDEHRIVVEHSAAASYAALLSGAYRPAPGERVCAVLCGANTDPSDLVVRA</sequence>
<protein>
    <submittedName>
        <fullName evidence="5">Threonine dehydratase</fullName>
        <ecNumber evidence="5">4.3.1.19</ecNumber>
    </submittedName>
</protein>
<dbReference type="InterPro" id="IPR050147">
    <property type="entry name" value="Ser/Thr_Dehydratase"/>
</dbReference>
<dbReference type="Gene3D" id="3.40.50.1100">
    <property type="match status" value="2"/>
</dbReference>
<reference evidence="5 6" key="1">
    <citation type="submission" date="2020-08" db="EMBL/GenBank/DDBJ databases">
        <title>Genomic Encyclopedia of Type Strains, Phase III (KMG-III): the genomes of soil and plant-associated and newly described type strains.</title>
        <authorList>
            <person name="Whitman W."/>
        </authorList>
    </citation>
    <scope>NUCLEOTIDE SEQUENCE [LARGE SCALE GENOMIC DNA]</scope>
    <source>
        <strain evidence="5 6">CECT 8305</strain>
    </source>
</reference>
<evidence type="ECO:0000256" key="3">
    <source>
        <dbReference type="ARBA" id="ARBA00023239"/>
    </source>
</evidence>
<comment type="cofactor">
    <cofactor evidence="1">
        <name>pyridoxal 5'-phosphate</name>
        <dbReference type="ChEBI" id="CHEBI:597326"/>
    </cofactor>
</comment>
<keyword evidence="6" id="KW-1185">Reference proteome</keyword>
<evidence type="ECO:0000256" key="2">
    <source>
        <dbReference type="ARBA" id="ARBA00022898"/>
    </source>
</evidence>
<dbReference type="GO" id="GO:0006567">
    <property type="term" value="P:L-threonine catabolic process"/>
    <property type="evidence" value="ECO:0007669"/>
    <property type="project" value="TreeGrafter"/>
</dbReference>